<dbReference type="InterPro" id="IPR049704">
    <property type="entry name" value="Aminotrans_3_PPA_site"/>
</dbReference>
<organism evidence="4 5">
    <name type="scientific">Leucobacter komagatae</name>
    <dbReference type="NCBI Taxonomy" id="55969"/>
    <lineage>
        <taxon>Bacteria</taxon>
        <taxon>Bacillati</taxon>
        <taxon>Actinomycetota</taxon>
        <taxon>Actinomycetes</taxon>
        <taxon>Micrococcales</taxon>
        <taxon>Microbacteriaceae</taxon>
        <taxon>Leucobacter</taxon>
    </lineage>
</organism>
<keyword evidence="2 3" id="KW-0663">Pyridoxal phosphate</keyword>
<dbReference type="InterPro" id="IPR015421">
    <property type="entry name" value="PyrdxlP-dep_Trfase_major"/>
</dbReference>
<dbReference type="InterPro" id="IPR015422">
    <property type="entry name" value="PyrdxlP-dep_Trfase_small"/>
</dbReference>
<dbReference type="SUPFAM" id="SSF53383">
    <property type="entry name" value="PLP-dependent transferases"/>
    <property type="match status" value="1"/>
</dbReference>
<keyword evidence="5" id="KW-1185">Reference proteome</keyword>
<dbReference type="GO" id="GO:0030170">
    <property type="term" value="F:pyridoxal phosphate binding"/>
    <property type="evidence" value="ECO:0007669"/>
    <property type="project" value="InterPro"/>
</dbReference>
<name>A0A542Y4K1_9MICO</name>
<evidence type="ECO:0000313" key="5">
    <source>
        <dbReference type="Proteomes" id="UP000319094"/>
    </source>
</evidence>
<keyword evidence="4" id="KW-0032">Aminotransferase</keyword>
<dbReference type="InterPro" id="IPR015424">
    <property type="entry name" value="PyrdxlP-dep_Trfase"/>
</dbReference>
<dbReference type="Pfam" id="PF00202">
    <property type="entry name" value="Aminotran_3"/>
    <property type="match status" value="1"/>
</dbReference>
<dbReference type="CDD" id="cd00610">
    <property type="entry name" value="OAT_like"/>
    <property type="match status" value="1"/>
</dbReference>
<dbReference type="PANTHER" id="PTHR43094:SF1">
    <property type="entry name" value="AMINOTRANSFERASE CLASS-III"/>
    <property type="match status" value="1"/>
</dbReference>
<sequence length="431" mass="45412">MSGSAVFHRDFGADYPLIVSAQGSYLYADDGTEYLDGSSGAVAANLGHGVTEIADAMREQALRVGFAHTLRFETAALHDAAARIQGLAPEGFTRVFFASGGSEANESAFKLARQYHLSRGESSRHLVVGMWDNYHGNTLGALAVGGDASRRQHYAPMLPRTLRLPSWRDSADAMAPVAALEKLVRSEGAENISALILEPLVGSQLGAFEPEHEALRKIAEICRTHGIVLIADEVMTGFGRCGTNFAVERSGIVPDLITFGKGVTGGYAPLSGVIVSEPIVQAVRDSGGVFHHGYTYSGHPVAVAAAAAALQFYAERDVLENVALRGAELRAGLEILAVRYPNAITEVRGAGLLLALELSPALTARGGANALNRAAMARGLVLYPGASTRADSRGDTTVVPHLLVAPPLTVTPAEIAEMLSRLDGALRAHTD</sequence>
<accession>A0A542Y4K1</accession>
<dbReference type="GO" id="GO:0008483">
    <property type="term" value="F:transaminase activity"/>
    <property type="evidence" value="ECO:0007669"/>
    <property type="project" value="UniProtKB-KW"/>
</dbReference>
<dbReference type="InterPro" id="IPR005814">
    <property type="entry name" value="Aminotrans_3"/>
</dbReference>
<dbReference type="Gene3D" id="3.90.1150.10">
    <property type="entry name" value="Aspartate Aminotransferase, domain 1"/>
    <property type="match status" value="1"/>
</dbReference>
<comment type="caution">
    <text evidence="4">The sequence shown here is derived from an EMBL/GenBank/DDBJ whole genome shotgun (WGS) entry which is preliminary data.</text>
</comment>
<dbReference type="OrthoDB" id="9801834at2"/>
<keyword evidence="4" id="KW-0808">Transferase</keyword>
<dbReference type="EMBL" id="VFON01000001">
    <property type="protein sequence ID" value="TQL43000.1"/>
    <property type="molecule type" value="Genomic_DNA"/>
</dbReference>
<protein>
    <submittedName>
        <fullName evidence="4">Adenosylmethionine-8-amino-7-oxononanoate aminotransferase</fullName>
    </submittedName>
</protein>
<evidence type="ECO:0000256" key="3">
    <source>
        <dbReference type="RuleBase" id="RU003560"/>
    </source>
</evidence>
<dbReference type="Gene3D" id="3.40.640.10">
    <property type="entry name" value="Type I PLP-dependent aspartate aminotransferase-like (Major domain)"/>
    <property type="match status" value="1"/>
</dbReference>
<reference evidence="4 5" key="1">
    <citation type="submission" date="2019-06" db="EMBL/GenBank/DDBJ databases">
        <title>Sequencing the genomes of 1000 actinobacteria strains.</title>
        <authorList>
            <person name="Klenk H.-P."/>
        </authorList>
    </citation>
    <scope>NUCLEOTIDE SEQUENCE [LARGE SCALE GENOMIC DNA]</scope>
    <source>
        <strain evidence="4 5">DSM 8803</strain>
    </source>
</reference>
<dbReference type="AlphaFoldDB" id="A0A542Y4K1"/>
<evidence type="ECO:0000313" key="4">
    <source>
        <dbReference type="EMBL" id="TQL43000.1"/>
    </source>
</evidence>
<dbReference type="Proteomes" id="UP000319094">
    <property type="component" value="Unassembled WGS sequence"/>
</dbReference>
<evidence type="ECO:0000256" key="2">
    <source>
        <dbReference type="ARBA" id="ARBA00022898"/>
    </source>
</evidence>
<dbReference type="PROSITE" id="PS00600">
    <property type="entry name" value="AA_TRANSFER_CLASS_3"/>
    <property type="match status" value="1"/>
</dbReference>
<evidence type="ECO:0000256" key="1">
    <source>
        <dbReference type="ARBA" id="ARBA00008954"/>
    </source>
</evidence>
<proteinExistence type="inferred from homology"/>
<gene>
    <name evidence="4" type="ORF">FB468_1012</name>
</gene>
<comment type="similarity">
    <text evidence="1 3">Belongs to the class-III pyridoxal-phosphate-dependent aminotransferase family.</text>
</comment>
<dbReference type="PANTHER" id="PTHR43094">
    <property type="entry name" value="AMINOTRANSFERASE"/>
    <property type="match status" value="1"/>
</dbReference>
<dbReference type="RefSeq" id="WP_141886377.1">
    <property type="nucleotide sequence ID" value="NZ_BAAAUY010000005.1"/>
</dbReference>